<proteinExistence type="predicted"/>
<dbReference type="Proteomes" id="UP000887565">
    <property type="component" value="Unplaced"/>
</dbReference>
<evidence type="ECO:0000313" key="2">
    <source>
        <dbReference type="Proteomes" id="UP000887565"/>
    </source>
</evidence>
<feature type="compositionally biased region" description="Gly residues" evidence="1">
    <location>
        <begin position="210"/>
        <end position="221"/>
    </location>
</feature>
<evidence type="ECO:0000256" key="1">
    <source>
        <dbReference type="SAM" id="MobiDB-lite"/>
    </source>
</evidence>
<evidence type="ECO:0000313" key="3">
    <source>
        <dbReference type="WBParaSite" id="nRc.2.0.1.t06775-RA"/>
    </source>
</evidence>
<dbReference type="WBParaSite" id="nRc.2.0.1.t06775-RA">
    <property type="protein sequence ID" value="nRc.2.0.1.t06775-RA"/>
    <property type="gene ID" value="nRc.2.0.1.g06775"/>
</dbReference>
<keyword evidence="2" id="KW-1185">Reference proteome</keyword>
<sequence length="221" mass="24491">MTLEIVTQPVAVEPQLEPQVQEEEGSVRETQLEAETARVGVAQPEILVEVAPVEAQLIPNNVEAEQAEMFRSEFDKALKEAKTIEKGVALKLVRDKCIPQKYLDIHLTFRQEQDIKKRIITGSYLCYMQRDADADNEDDNETNFDAASGQELDGGLFGLNAEHCLTDKSTLKTVGTDFPPKYNVPPTDIYWMTRSGGNADNGTNSKMEWGGNGKGGTILKD</sequence>
<protein>
    <submittedName>
        <fullName evidence="3">Uncharacterized protein</fullName>
    </submittedName>
</protein>
<feature type="region of interest" description="Disordered" evidence="1">
    <location>
        <begin position="201"/>
        <end position="221"/>
    </location>
</feature>
<dbReference type="AlphaFoldDB" id="A0A915HY65"/>
<organism evidence="2 3">
    <name type="scientific">Romanomermis culicivorax</name>
    <name type="common">Nematode worm</name>
    <dbReference type="NCBI Taxonomy" id="13658"/>
    <lineage>
        <taxon>Eukaryota</taxon>
        <taxon>Metazoa</taxon>
        <taxon>Ecdysozoa</taxon>
        <taxon>Nematoda</taxon>
        <taxon>Enoplea</taxon>
        <taxon>Dorylaimia</taxon>
        <taxon>Mermithida</taxon>
        <taxon>Mermithoidea</taxon>
        <taxon>Mermithidae</taxon>
        <taxon>Romanomermis</taxon>
    </lineage>
</organism>
<name>A0A915HY65_ROMCU</name>
<reference evidence="3" key="1">
    <citation type="submission" date="2022-11" db="UniProtKB">
        <authorList>
            <consortium name="WormBaseParasite"/>
        </authorList>
    </citation>
    <scope>IDENTIFICATION</scope>
</reference>
<accession>A0A915HY65</accession>